<evidence type="ECO:0000256" key="1">
    <source>
        <dbReference type="SAM" id="MobiDB-lite"/>
    </source>
</evidence>
<dbReference type="AlphaFoldDB" id="L9ZBX8"/>
<feature type="region of interest" description="Disordered" evidence="1">
    <location>
        <begin position="22"/>
        <end position="41"/>
    </location>
</feature>
<proteinExistence type="predicted"/>
<dbReference type="Proteomes" id="UP000011511">
    <property type="component" value="Unassembled WGS sequence"/>
</dbReference>
<dbReference type="Pfam" id="PF13367">
    <property type="entry name" value="PrsW-protease"/>
    <property type="match status" value="1"/>
</dbReference>
<feature type="transmembrane region" description="Helical" evidence="2">
    <location>
        <begin position="192"/>
        <end position="210"/>
    </location>
</feature>
<keyword evidence="2" id="KW-0472">Membrane</keyword>
<evidence type="ECO:0008006" key="5">
    <source>
        <dbReference type="Google" id="ProtNLM"/>
    </source>
</evidence>
<keyword evidence="2" id="KW-0812">Transmembrane</keyword>
<keyword evidence="4" id="KW-1185">Reference proteome</keyword>
<feature type="transmembrane region" description="Helical" evidence="2">
    <location>
        <begin position="168"/>
        <end position="186"/>
    </location>
</feature>
<dbReference type="GO" id="GO:0008233">
    <property type="term" value="F:peptidase activity"/>
    <property type="evidence" value="ECO:0007669"/>
    <property type="project" value="InterPro"/>
</dbReference>
<feature type="transmembrane region" description="Helical" evidence="2">
    <location>
        <begin position="110"/>
        <end position="130"/>
    </location>
</feature>
<evidence type="ECO:0000313" key="3">
    <source>
        <dbReference type="EMBL" id="ELY83496.1"/>
    </source>
</evidence>
<feature type="transmembrane region" description="Helical" evidence="2">
    <location>
        <begin position="306"/>
        <end position="325"/>
    </location>
</feature>
<comment type="caution">
    <text evidence="3">The sequence shown here is derived from an EMBL/GenBank/DDBJ whole genome shotgun (WGS) entry which is preliminary data.</text>
</comment>
<dbReference type="EMBL" id="AOIK01000043">
    <property type="protein sequence ID" value="ELY83496.1"/>
    <property type="molecule type" value="Genomic_DNA"/>
</dbReference>
<dbReference type="eggNOG" id="arCOG02985">
    <property type="taxonomic scope" value="Archaea"/>
</dbReference>
<name>L9ZBX8_NATA2</name>
<sequence>MRRTAYRGRSLDRSAVARCRPSDRYRERPIDASSPSETRRPDLIAGCRTYTGPAALHTAMQRRRDPVERAEERRDGGSMDLYDISTWEPRSIPDLLAYTLYTAVSYGFRAIVLLTAVAITLSLLVSPAALVLEDPFIGLFFALSVVPAGLLAAYIWYADITTSEPLPLLVATFLLGVLFATFAAVVNSLSQAVLGIGSGVLFFYLIVGPIEETVKLLAVQVFAYRSTSFNAVIDGAVYGAVAGLGFAAIENAIYIGRVVGEADPEAGIVVTAGGIATVRALAGPGHVIYSAIAGYYLGLAKFNRDYFWPIVLKGLLVAAFVHGTYNVTVGIVPDILTEFLPLGYGLAFVSYVVLYDLTIGYYLYRKLARYRRTYQTVTSGADGGVRPELTEFEPPQR</sequence>
<reference evidence="3 4" key="1">
    <citation type="journal article" date="2014" name="PLoS Genet.">
        <title>Phylogenetically driven sequencing of extremely halophilic archaea reveals strategies for static and dynamic osmo-response.</title>
        <authorList>
            <person name="Becker E.A."/>
            <person name="Seitzer P.M."/>
            <person name="Tritt A."/>
            <person name="Larsen D."/>
            <person name="Krusor M."/>
            <person name="Yao A.I."/>
            <person name="Wu D."/>
            <person name="Madern D."/>
            <person name="Eisen J.A."/>
            <person name="Darling A.E."/>
            <person name="Facciotti M.T."/>
        </authorList>
    </citation>
    <scope>NUCLEOTIDE SEQUENCE [LARGE SCALE GENOMIC DNA]</scope>
    <source>
        <strain evidence="3 4">JCM 12890</strain>
    </source>
</reference>
<dbReference type="PATRIC" id="fig|1227494.3.peg.3446"/>
<evidence type="ECO:0000256" key="2">
    <source>
        <dbReference type="SAM" id="Phobius"/>
    </source>
</evidence>
<feature type="transmembrane region" description="Helical" evidence="2">
    <location>
        <begin position="345"/>
        <end position="364"/>
    </location>
</feature>
<dbReference type="PANTHER" id="PTHR36844:SF1">
    <property type="entry name" value="PROTEASE PRSW"/>
    <property type="match status" value="1"/>
</dbReference>
<dbReference type="InterPro" id="IPR026898">
    <property type="entry name" value="PrsW"/>
</dbReference>
<feature type="transmembrane region" description="Helical" evidence="2">
    <location>
        <begin position="136"/>
        <end position="156"/>
    </location>
</feature>
<organism evidence="3 4">
    <name type="scientific">Natrinema altunense (strain JCM 12890 / CGMCC 1.3731 / AJ2)</name>
    <dbReference type="NCBI Taxonomy" id="1227494"/>
    <lineage>
        <taxon>Archaea</taxon>
        <taxon>Methanobacteriati</taxon>
        <taxon>Methanobacteriota</taxon>
        <taxon>Stenosarchaea group</taxon>
        <taxon>Halobacteria</taxon>
        <taxon>Halobacteriales</taxon>
        <taxon>Natrialbaceae</taxon>
        <taxon>Natrinema</taxon>
    </lineage>
</organism>
<dbReference type="PANTHER" id="PTHR36844">
    <property type="entry name" value="PROTEASE PRSW"/>
    <property type="match status" value="1"/>
</dbReference>
<evidence type="ECO:0000313" key="4">
    <source>
        <dbReference type="Proteomes" id="UP000011511"/>
    </source>
</evidence>
<gene>
    <name evidence="3" type="ORF">C485_17127</name>
</gene>
<protein>
    <recommendedName>
        <fullName evidence="5">PrsW family intramembrane metalloprotease</fullName>
    </recommendedName>
</protein>
<keyword evidence="2" id="KW-1133">Transmembrane helix</keyword>
<accession>L9ZBX8</accession>